<evidence type="ECO:0000256" key="1">
    <source>
        <dbReference type="ARBA" id="ARBA00011046"/>
    </source>
</evidence>
<dbReference type="InterPro" id="IPR005650">
    <property type="entry name" value="BlaI_family"/>
</dbReference>
<keyword evidence="2" id="KW-0805">Transcription regulation</keyword>
<accession>A8RTW4</accession>
<dbReference type="InterPro" id="IPR036388">
    <property type="entry name" value="WH-like_DNA-bd_sf"/>
</dbReference>
<dbReference type="EMBL" id="ABCC02000033">
    <property type="protein sequence ID" value="EDP15642.1"/>
    <property type="molecule type" value="Genomic_DNA"/>
</dbReference>
<evidence type="ECO:0000313" key="5">
    <source>
        <dbReference type="EMBL" id="EDP15642.1"/>
    </source>
</evidence>
<organism evidence="5 6">
    <name type="scientific">Enterocloster bolteae (strain ATCC BAA-613 / DSM 15670 / CCUG 46953 / JCM 12243 / WAL 16351)</name>
    <name type="common">Clostridium bolteae</name>
    <dbReference type="NCBI Taxonomy" id="411902"/>
    <lineage>
        <taxon>Bacteria</taxon>
        <taxon>Bacillati</taxon>
        <taxon>Bacillota</taxon>
        <taxon>Clostridia</taxon>
        <taxon>Lachnospirales</taxon>
        <taxon>Lachnospiraceae</taxon>
        <taxon>Enterocloster</taxon>
    </lineage>
</organism>
<dbReference type="HOGENOM" id="CLU_119090_2_3_9"/>
<dbReference type="GO" id="GO:0045892">
    <property type="term" value="P:negative regulation of DNA-templated transcription"/>
    <property type="evidence" value="ECO:0007669"/>
    <property type="project" value="InterPro"/>
</dbReference>
<dbReference type="PIRSF" id="PIRSF019455">
    <property type="entry name" value="CopR_AtkY"/>
    <property type="match status" value="1"/>
</dbReference>
<dbReference type="GO" id="GO:0003677">
    <property type="term" value="F:DNA binding"/>
    <property type="evidence" value="ECO:0007669"/>
    <property type="project" value="UniProtKB-KW"/>
</dbReference>
<dbReference type="Proteomes" id="UP000005396">
    <property type="component" value="Unassembled WGS sequence"/>
</dbReference>
<keyword evidence="4" id="KW-0804">Transcription</keyword>
<evidence type="ECO:0000256" key="3">
    <source>
        <dbReference type="ARBA" id="ARBA00023125"/>
    </source>
</evidence>
<dbReference type="SUPFAM" id="SSF46785">
    <property type="entry name" value="Winged helix' DNA-binding domain"/>
    <property type="match status" value="1"/>
</dbReference>
<dbReference type="eggNOG" id="COG3682">
    <property type="taxonomic scope" value="Bacteria"/>
</dbReference>
<keyword evidence="3" id="KW-0238">DNA-binding</keyword>
<dbReference type="Gene3D" id="1.10.4040.10">
    <property type="entry name" value="Penicillinase repressor domain"/>
    <property type="match status" value="1"/>
</dbReference>
<dbReference type="AlphaFoldDB" id="A8RTW4"/>
<name>A8RTW4_ENTBW</name>
<dbReference type="Pfam" id="PF03965">
    <property type="entry name" value="Penicillinase_R"/>
    <property type="match status" value="1"/>
</dbReference>
<dbReference type="InterPro" id="IPR036390">
    <property type="entry name" value="WH_DNA-bd_sf"/>
</dbReference>
<dbReference type="PaxDb" id="411902-CLOBOL_03813"/>
<sequence length="134" mass="15270">MKGVGQMEKEISLPEAQMEVMEVIWDKGGRTMFGVLGEELAARGKSWKPNTILTLLSRLTENGMLTVRKQGRLNEYVSLVSREEYRQTQARLLVDRIFGGDTKHLISALVSQEYLTEEDYEELKAFWEKGGDKG</sequence>
<proteinExistence type="inferred from homology"/>
<evidence type="ECO:0000256" key="4">
    <source>
        <dbReference type="ARBA" id="ARBA00023163"/>
    </source>
</evidence>
<comment type="similarity">
    <text evidence="1">Belongs to the BlaI transcriptional regulatory family.</text>
</comment>
<evidence type="ECO:0000313" key="6">
    <source>
        <dbReference type="Proteomes" id="UP000005396"/>
    </source>
</evidence>
<protein>
    <recommendedName>
        <fullName evidence="7">BlaI/MecI/CopY family transcriptional regulator</fullName>
    </recommendedName>
</protein>
<reference evidence="5 6" key="2">
    <citation type="submission" date="2007-09" db="EMBL/GenBank/DDBJ databases">
        <title>Draft genome sequence of Clostridium bolteae (ATCC BAA-613).</title>
        <authorList>
            <person name="Sudarsanam P."/>
            <person name="Ley R."/>
            <person name="Guruge J."/>
            <person name="Turnbaugh P.J."/>
            <person name="Mahowald M."/>
            <person name="Liep D."/>
            <person name="Gordon J."/>
        </authorList>
    </citation>
    <scope>NUCLEOTIDE SEQUENCE [LARGE SCALE GENOMIC DNA]</scope>
    <source>
        <strain evidence="6">ATCC BAA-613 / DSM 15670 / CCUG 46953 / JCM 12243 / WAL 16351</strain>
    </source>
</reference>
<comment type="caution">
    <text evidence="5">The sequence shown here is derived from an EMBL/GenBank/DDBJ whole genome shotgun (WGS) entry which is preliminary data.</text>
</comment>
<reference evidence="5 6" key="1">
    <citation type="submission" date="2007-08" db="EMBL/GenBank/DDBJ databases">
        <authorList>
            <person name="Fulton L."/>
            <person name="Clifton S."/>
            <person name="Fulton B."/>
            <person name="Xu J."/>
            <person name="Minx P."/>
            <person name="Pepin K.H."/>
            <person name="Johnson M."/>
            <person name="Thiruvilangam P."/>
            <person name="Bhonagiri V."/>
            <person name="Nash W.E."/>
            <person name="Mardis E.R."/>
            <person name="Wilson R.K."/>
        </authorList>
    </citation>
    <scope>NUCLEOTIDE SEQUENCE [LARGE SCALE GENOMIC DNA]</scope>
    <source>
        <strain evidence="6">ATCC BAA-613 / DSM 15670 / CCUG 46953 / JCM 12243 / WAL 16351</strain>
    </source>
</reference>
<gene>
    <name evidence="5" type="ORF">CLOBOL_03813</name>
</gene>
<dbReference type="Gene3D" id="1.10.10.10">
    <property type="entry name" value="Winged helix-like DNA-binding domain superfamily/Winged helix DNA-binding domain"/>
    <property type="match status" value="1"/>
</dbReference>
<evidence type="ECO:0008006" key="7">
    <source>
        <dbReference type="Google" id="ProtNLM"/>
    </source>
</evidence>
<evidence type="ECO:0000256" key="2">
    <source>
        <dbReference type="ARBA" id="ARBA00023015"/>
    </source>
</evidence>